<evidence type="ECO:0000313" key="11">
    <source>
        <dbReference type="EMBL" id="KZN62098.1"/>
    </source>
</evidence>
<dbReference type="GO" id="GO:0046872">
    <property type="term" value="F:metal ion binding"/>
    <property type="evidence" value="ECO:0007669"/>
    <property type="project" value="UniProtKB-KW"/>
</dbReference>
<dbReference type="GO" id="GO:0008237">
    <property type="term" value="F:metallopeptidase activity"/>
    <property type="evidence" value="ECO:0007669"/>
    <property type="project" value="UniProtKB-KW"/>
</dbReference>
<dbReference type="Pfam" id="PF20009">
    <property type="entry name" value="GEVED"/>
    <property type="match status" value="1"/>
</dbReference>
<evidence type="ECO:0000313" key="12">
    <source>
        <dbReference type="Proteomes" id="UP000076486"/>
    </source>
</evidence>
<dbReference type="SMART" id="SM00089">
    <property type="entry name" value="PKD"/>
    <property type="match status" value="2"/>
</dbReference>
<dbReference type="PANTHER" id="PTHR47466:SF1">
    <property type="entry name" value="METALLOPROTEASE MEP1 (AFU_ORTHOLOGUE AFUA_1G07730)-RELATED"/>
    <property type="match status" value="1"/>
</dbReference>
<sequence>MYLSNWTRLSSAKHSKKLNYITAALLCVSASSFAGKGVPDNILHAALATQHTHKHAGEICGTDQNSQNWSAIQKESAQQAKLSTSFSSQILTTLAAQDNFAAQNGNGVAGRYYIPVVVHIYGDRYNCDTGTYCLTEQKVIDGLNKSNQDFLGLITDDGPIAPEFQAIRKNLNIEFVLAKTDPNGQPTTGIVRYPEKAGYGKGSGVDEQIAADAWDNFKYMNIYVQQDLYDDGKTNNSGVAWYPQLSMSQNGLSRVVYNGDYIGANTNENFRSVLTHEFGHWLNLPHTFDGGCTIHSEAFCNATGDGTCDTPQMSSSILQDNAKNCLGQATNTENFMHYSDNYAMFTKDQVDRMTAALHGPARATLWSNANLIATGLGEYTSNADHPWDGTSGAVVPPKGEVLQSFTNLSGAKGEIDNFEIQVPEGTQAVAFYLDGYDEDPDMYVSKGKAPIKTGDNWEADFISFRSAGSPELVTLSAPSSVESYHTAIDAYSAYSNATLSIIAGADNTLCSGCERVFLAEVKDLKSAKGAEPKTYQYDIPADAVRTVAVITGGYQGDPDLYASMNQVPTKETFDCGPFSAPRLSEYCELSAGGGTLNLLIDPFLEYSDASLVVYYERASDSDLPVAQANGPYSGLLDNPISFSSAGSFDANGNITAYLWEFGDGNTSTEANPTHAYHSANTFSVKLTVTDNDGNTASDIATAVVRAQNLAPIAVANGPYTGEAGKDIQFSSANSSDPDGNIASYLWQFGDGQSSTEANPVHSYTEAGDYTATLTVTDKDGLNHSAQASVSVNSISYCEATGNTRYEWIAKVQSGAFSNASQANGYSDFTSQVIELTEGDNQFTLTPGGNYTEHWVAWIDFNENGLFEQSEQVLNNLSGKGTVTGTATIASGNVGKSVRMRIAMKYNGEANSACGNIGDGEVEDYTVTIKPNDVIQPIPNACATQSPISGGRLEAGKAACLGGDGALWLSIGGVDSARNVAITTAHGQSNLHILYKNGGWPSDDDKDAESNSGTTSECITIPAGNQYWSYLKVSGDTQGTSIIVDFDSEQCRLP</sequence>
<gene>
    <name evidence="11" type="ORF">N473_21370</name>
</gene>
<dbReference type="InterPro" id="IPR022409">
    <property type="entry name" value="PKD/Chitinase_dom"/>
</dbReference>
<dbReference type="InterPro" id="IPR035986">
    <property type="entry name" value="PKD_dom_sf"/>
</dbReference>
<evidence type="ECO:0000256" key="4">
    <source>
        <dbReference type="ARBA" id="ARBA00022729"/>
    </source>
</evidence>
<dbReference type="RefSeq" id="WP_063368744.1">
    <property type="nucleotide sequence ID" value="NZ_AUYC01000035.1"/>
</dbReference>
<dbReference type="EMBL" id="AUYC01000035">
    <property type="protein sequence ID" value="KZN62098.1"/>
    <property type="molecule type" value="Genomic_DNA"/>
</dbReference>
<dbReference type="InterPro" id="IPR045474">
    <property type="entry name" value="GEVED"/>
</dbReference>
<organism evidence="11 12">
    <name type="scientific">Pseudoalteromonas luteoviolacea CPMOR-1</name>
    <dbReference type="NCBI Taxonomy" id="1365248"/>
    <lineage>
        <taxon>Bacteria</taxon>
        <taxon>Pseudomonadati</taxon>
        <taxon>Pseudomonadota</taxon>
        <taxon>Gammaproteobacteria</taxon>
        <taxon>Alteromonadales</taxon>
        <taxon>Pseudoalteromonadaceae</taxon>
        <taxon>Pseudoalteromonas</taxon>
    </lineage>
</organism>
<dbReference type="Gene3D" id="2.60.40.10">
    <property type="entry name" value="Immunoglobulins"/>
    <property type="match status" value="2"/>
</dbReference>
<keyword evidence="4 9" id="KW-0732">Signal</keyword>
<dbReference type="PANTHER" id="PTHR47466">
    <property type="match status" value="1"/>
</dbReference>
<dbReference type="Gene3D" id="3.40.390.10">
    <property type="entry name" value="Collagenase (Catalytic Domain)"/>
    <property type="match status" value="1"/>
</dbReference>
<evidence type="ECO:0000256" key="1">
    <source>
        <dbReference type="ARBA" id="ARBA00008721"/>
    </source>
</evidence>
<dbReference type="GO" id="GO:0006508">
    <property type="term" value="P:proteolysis"/>
    <property type="evidence" value="ECO:0007669"/>
    <property type="project" value="UniProtKB-KW"/>
</dbReference>
<dbReference type="Pfam" id="PF05572">
    <property type="entry name" value="Peptidase_M43"/>
    <property type="match status" value="1"/>
</dbReference>
<name>A0A167K3T1_9GAMM</name>
<dbReference type="SUPFAM" id="SSF55486">
    <property type="entry name" value="Metalloproteases ('zincins'), catalytic domain"/>
    <property type="match status" value="1"/>
</dbReference>
<evidence type="ECO:0000256" key="6">
    <source>
        <dbReference type="ARBA" id="ARBA00022833"/>
    </source>
</evidence>
<keyword evidence="2" id="KW-0645">Protease</keyword>
<feature type="chain" id="PRO_5007889218" evidence="9">
    <location>
        <begin position="35"/>
        <end position="1053"/>
    </location>
</feature>
<dbReference type="CDD" id="cd00146">
    <property type="entry name" value="PKD"/>
    <property type="match status" value="2"/>
</dbReference>
<dbReference type="PATRIC" id="fig|1365248.3.peg.3356"/>
<evidence type="ECO:0000256" key="9">
    <source>
        <dbReference type="SAM" id="SignalP"/>
    </source>
</evidence>
<accession>A0A167K3T1</accession>
<dbReference type="InterPro" id="IPR024079">
    <property type="entry name" value="MetalloPept_cat_dom_sf"/>
</dbReference>
<dbReference type="Pfam" id="PF18911">
    <property type="entry name" value="PKD_4"/>
    <property type="match status" value="2"/>
</dbReference>
<dbReference type="SUPFAM" id="SSF49299">
    <property type="entry name" value="PKD domain"/>
    <property type="match status" value="2"/>
</dbReference>
<dbReference type="InterPro" id="IPR008754">
    <property type="entry name" value="Peptidase_M43"/>
</dbReference>
<comment type="caution">
    <text evidence="11">The sequence shown here is derived from an EMBL/GenBank/DDBJ whole genome shotgun (WGS) entry which is preliminary data.</text>
</comment>
<feature type="signal peptide" evidence="9">
    <location>
        <begin position="1"/>
        <end position="34"/>
    </location>
</feature>
<dbReference type="Proteomes" id="UP000076486">
    <property type="component" value="Unassembled WGS sequence"/>
</dbReference>
<keyword evidence="3" id="KW-0479">Metal-binding</keyword>
<dbReference type="PROSITE" id="PS50093">
    <property type="entry name" value="PKD"/>
    <property type="match status" value="2"/>
</dbReference>
<evidence type="ECO:0000256" key="5">
    <source>
        <dbReference type="ARBA" id="ARBA00022801"/>
    </source>
</evidence>
<keyword evidence="8" id="KW-1015">Disulfide bond</keyword>
<dbReference type="Gene3D" id="2.60.120.380">
    <property type="match status" value="2"/>
</dbReference>
<keyword evidence="6" id="KW-0862">Zinc</keyword>
<evidence type="ECO:0000259" key="10">
    <source>
        <dbReference type="PROSITE" id="PS50093"/>
    </source>
</evidence>
<dbReference type="InterPro" id="IPR000601">
    <property type="entry name" value="PKD_dom"/>
</dbReference>
<feature type="domain" description="PKD" evidence="10">
    <location>
        <begin position="710"/>
        <end position="791"/>
    </location>
</feature>
<comment type="similarity">
    <text evidence="1">Belongs to the peptidase M43B family.</text>
</comment>
<proteinExistence type="inferred from homology"/>
<evidence type="ECO:0000256" key="7">
    <source>
        <dbReference type="ARBA" id="ARBA00023049"/>
    </source>
</evidence>
<reference evidence="11 12" key="1">
    <citation type="submission" date="2013-07" db="EMBL/GenBank/DDBJ databases">
        <title>Comparative Genomic and Metabolomic Analysis of Twelve Strains of Pseudoalteromonas luteoviolacea.</title>
        <authorList>
            <person name="Vynne N.G."/>
            <person name="Mansson M."/>
            <person name="Gram L."/>
        </authorList>
    </citation>
    <scope>NUCLEOTIDE SEQUENCE [LARGE SCALE GENOMIC DNA]</scope>
    <source>
        <strain evidence="11 12">CPMOR-1</strain>
    </source>
</reference>
<evidence type="ECO:0000256" key="2">
    <source>
        <dbReference type="ARBA" id="ARBA00022670"/>
    </source>
</evidence>
<evidence type="ECO:0000256" key="3">
    <source>
        <dbReference type="ARBA" id="ARBA00022723"/>
    </source>
</evidence>
<evidence type="ECO:0000256" key="8">
    <source>
        <dbReference type="ARBA" id="ARBA00023157"/>
    </source>
</evidence>
<protein>
    <submittedName>
        <fullName evidence="11">Collagenase</fullName>
    </submittedName>
</protein>
<keyword evidence="7" id="KW-0482">Metalloprotease</keyword>
<dbReference type="InterPro" id="IPR013783">
    <property type="entry name" value="Ig-like_fold"/>
</dbReference>
<dbReference type="AlphaFoldDB" id="A0A167K3T1"/>
<keyword evidence="5" id="KW-0378">Hydrolase</keyword>
<feature type="domain" description="PKD" evidence="10">
    <location>
        <begin position="623"/>
        <end position="706"/>
    </location>
</feature>